<evidence type="ECO:0000259" key="1">
    <source>
        <dbReference type="Pfam" id="PF09603"/>
    </source>
</evidence>
<evidence type="ECO:0000313" key="2">
    <source>
        <dbReference type="EMBL" id="KGN99031.1"/>
    </source>
</evidence>
<dbReference type="PANTHER" id="PTHR45661">
    <property type="entry name" value="SURFACE ANTIGEN"/>
    <property type="match status" value="1"/>
</dbReference>
<dbReference type="InterPro" id="IPR026906">
    <property type="entry name" value="LRR_5"/>
</dbReference>
<protein>
    <recommendedName>
        <fullName evidence="1">Fibrobacter succinogenes major paralogous domain-containing protein</fullName>
    </recommendedName>
</protein>
<dbReference type="PANTHER" id="PTHR45661:SF3">
    <property type="entry name" value="IG-LIKE DOMAIN-CONTAINING PROTEIN"/>
    <property type="match status" value="1"/>
</dbReference>
<organism evidence="2 3">
    <name type="scientific">Porphyromonas gingivicanis</name>
    <dbReference type="NCBI Taxonomy" id="266762"/>
    <lineage>
        <taxon>Bacteria</taxon>
        <taxon>Pseudomonadati</taxon>
        <taxon>Bacteroidota</taxon>
        <taxon>Bacteroidia</taxon>
        <taxon>Bacteroidales</taxon>
        <taxon>Porphyromonadaceae</taxon>
        <taxon>Porphyromonas</taxon>
    </lineage>
</organism>
<dbReference type="NCBIfam" id="TIGR02145">
    <property type="entry name" value="Fib_succ_major"/>
    <property type="match status" value="1"/>
</dbReference>
<gene>
    <name evidence="2" type="ORF">HQ36_00725</name>
</gene>
<keyword evidence="3" id="KW-1185">Reference proteome</keyword>
<dbReference type="Pfam" id="PF09603">
    <property type="entry name" value="Fib_succ_major"/>
    <property type="match status" value="1"/>
</dbReference>
<dbReference type="EMBL" id="JQZW01000002">
    <property type="protein sequence ID" value="KGN99031.1"/>
    <property type="molecule type" value="Genomic_DNA"/>
</dbReference>
<dbReference type="InterPro" id="IPR032675">
    <property type="entry name" value="LRR_dom_sf"/>
</dbReference>
<accession>A0A0A2G711</accession>
<feature type="domain" description="Fibrobacter succinogenes major paralogous" evidence="1">
    <location>
        <begin position="162"/>
        <end position="365"/>
    </location>
</feature>
<dbReference type="AlphaFoldDB" id="A0A0A2G711"/>
<proteinExistence type="predicted"/>
<dbReference type="Gene3D" id="3.80.10.10">
    <property type="entry name" value="Ribonuclease Inhibitor"/>
    <property type="match status" value="2"/>
</dbReference>
<reference evidence="2 3" key="1">
    <citation type="submission" date="2014-08" db="EMBL/GenBank/DDBJ databases">
        <title>Porphyromonas gingivicanis strain:COT-022_OH1391 Genome sequencing.</title>
        <authorList>
            <person name="Wallis C."/>
            <person name="Deusch O."/>
            <person name="O'Flynn C."/>
            <person name="Davis I."/>
            <person name="Jospin G."/>
            <person name="Darling A.E."/>
            <person name="Coil D.A."/>
            <person name="Alexiev A."/>
            <person name="Horsfall A."/>
            <person name="Kirkwood N."/>
            <person name="Harris S."/>
            <person name="Eisen J.A."/>
        </authorList>
    </citation>
    <scope>NUCLEOTIDE SEQUENCE [LARGE SCALE GENOMIC DNA]</scope>
    <source>
        <strain evidence="3">COT-022 OH1391</strain>
    </source>
</reference>
<sequence length="887" mass="97810">MTQETMKEKVTKKGIVIMLCIVYGIVQVLAQVKIPLPEKLNFEASNLLLVSDGDNELGLLAKEYVVLEGKGQTLTLLYLPKENREIDFSVGYRIDQAKKVLHNTSNNTSAEETVGEIWQGALFLTNKGTLSYAPIDGAQEVLIKPFLLEDKRGDETEHYALVKVGLQIWMRDNLRTGRFNDGSTIVTNLPKDQWEKSKSPAMTYYDGNKDNKDKMGALYNWYAVENAISIAPKGWIVPRMEDWESLAKYIDPKGAMTFDYETASLSYTAGEMLKSKTEWVKPSTATGQLLPGNNATMLDMKAYGSTSTSKYFNGYSGLNRQGYFWTSTVSDYSDTKALFIRLYWDSHTINSYMEDKFMGYSVRCILQAPLPLSPWQEVNKEELSLNVSKAGELASLVKPDQFTMVKSLTISGTLDARDFRTLRRFDQLQTLNLSNISIDAYNGTEGTLEGSKVYNKEEIPAESFKGMTSLVSFSASGTLLALGAGTFEGCSALAQVVLPESLKKLGGSNFLNCTSLSSLTLPSQVEDLGIATFKGCTALGTISLPNTITQIKEEVFNSCQSLTRITFSPNIKGIGASAFNKCTSLSEIALPNQITKIGDLSFAHCSKLKSIALSNAITEIGTSAFLNNADLNELHLPDGLNKIGNFAFEGCTSLTRLALPSSLSYLGDGAFKGTAIQFNLPENSLYKLHNGMLMSRDNKTVYNLPVNYAQPVVIPEGVETLAGSAFFGCKSLTHIDLPSTLKKIKAAALSNTALFHIVLRVNDPANITLEENVFGTMDYTRCELLVPEASFDLYQTIAPWNLFKLSKITATTIIDSIPIKVAVKKEAIMVVVPEEYLGEMIHLYTIDGRLIFSLQIQTEEVQVSTSNFLRGAYFLKVGKTSQKLYIQ</sequence>
<comment type="caution">
    <text evidence="2">The sequence shown here is derived from an EMBL/GenBank/DDBJ whole genome shotgun (WGS) entry which is preliminary data.</text>
</comment>
<dbReference type="STRING" id="266762.HQ36_00725"/>
<dbReference type="eggNOG" id="COG3209">
    <property type="taxonomic scope" value="Bacteria"/>
</dbReference>
<name>A0A0A2G711_9PORP</name>
<dbReference type="Proteomes" id="UP000030134">
    <property type="component" value="Unassembled WGS sequence"/>
</dbReference>
<dbReference type="InterPro" id="IPR053139">
    <property type="entry name" value="Surface_bspA-like"/>
</dbReference>
<evidence type="ECO:0000313" key="3">
    <source>
        <dbReference type="Proteomes" id="UP000030134"/>
    </source>
</evidence>
<dbReference type="InterPro" id="IPR011871">
    <property type="entry name" value="Fib_succ_major"/>
</dbReference>
<dbReference type="SUPFAM" id="SSF52058">
    <property type="entry name" value="L domain-like"/>
    <property type="match status" value="1"/>
</dbReference>
<dbReference type="Pfam" id="PF13306">
    <property type="entry name" value="LRR_5"/>
    <property type="match status" value="2"/>
</dbReference>